<organism evidence="2 3">
    <name type="scientific">Rhizobium soli</name>
    <dbReference type="NCBI Taxonomy" id="424798"/>
    <lineage>
        <taxon>Bacteria</taxon>
        <taxon>Pseudomonadati</taxon>
        <taxon>Pseudomonadota</taxon>
        <taxon>Alphaproteobacteria</taxon>
        <taxon>Hyphomicrobiales</taxon>
        <taxon>Rhizobiaceae</taxon>
        <taxon>Rhizobium/Agrobacterium group</taxon>
        <taxon>Rhizobium</taxon>
    </lineage>
</organism>
<sequence length="251" mass="26179">MNTLSKALATVLLASAIAVPVSAADLAPMETPLAAPATSGFYFGSLSSVNFLDDTGFDFGAASVSTEYDVGYYSALRAGYNFGSMGFVSPRLELELGYGSASVDEHSVSGLGGVGGIDSYGDARSFQGYVNGYLDIPLAAEGAVSAITPYVGGGAGFMNLELRKQGVSGTGTGTLMDDSDTQFAYHLDAGVGINLQAIGLFTNTSLFDNTTFDIGYRFTAADDFNFEARDGSTSSTDFRSHAVTFGLRRQF</sequence>
<dbReference type="EMBL" id="JACHBU010000007">
    <property type="protein sequence ID" value="MBB6510159.1"/>
    <property type="molecule type" value="Genomic_DNA"/>
</dbReference>
<proteinExistence type="predicted"/>
<reference evidence="2 3" key="1">
    <citation type="submission" date="2020-08" db="EMBL/GenBank/DDBJ databases">
        <title>The Agave Microbiome: Exploring the role of microbial communities in plant adaptations to desert environments.</title>
        <authorList>
            <person name="Partida-Martinez L.P."/>
        </authorList>
    </citation>
    <scope>NUCLEOTIDE SEQUENCE [LARGE SCALE GENOMIC DNA]</scope>
    <source>
        <strain evidence="2 3">AS3.12</strain>
    </source>
</reference>
<protein>
    <submittedName>
        <fullName evidence="2">Opacity protein-like surface antigen</fullName>
    </submittedName>
</protein>
<feature type="signal peptide" evidence="1">
    <location>
        <begin position="1"/>
        <end position="23"/>
    </location>
</feature>
<evidence type="ECO:0000313" key="3">
    <source>
        <dbReference type="Proteomes" id="UP000585437"/>
    </source>
</evidence>
<evidence type="ECO:0000256" key="1">
    <source>
        <dbReference type="SAM" id="SignalP"/>
    </source>
</evidence>
<dbReference type="Gene3D" id="2.40.160.20">
    <property type="match status" value="1"/>
</dbReference>
<dbReference type="SUPFAM" id="SSF56925">
    <property type="entry name" value="OMPA-like"/>
    <property type="match status" value="1"/>
</dbReference>
<comment type="caution">
    <text evidence="2">The sequence shown here is derived from an EMBL/GenBank/DDBJ whole genome shotgun (WGS) entry which is preliminary data.</text>
</comment>
<feature type="chain" id="PRO_5031077620" evidence="1">
    <location>
        <begin position="24"/>
        <end position="251"/>
    </location>
</feature>
<accession>A0A7X0JNA2</accession>
<dbReference type="Proteomes" id="UP000585437">
    <property type="component" value="Unassembled WGS sequence"/>
</dbReference>
<keyword evidence="1" id="KW-0732">Signal</keyword>
<dbReference type="RefSeq" id="WP_246454108.1">
    <property type="nucleotide sequence ID" value="NZ_JACHBU010000007.1"/>
</dbReference>
<evidence type="ECO:0000313" key="2">
    <source>
        <dbReference type="EMBL" id="MBB6510159.1"/>
    </source>
</evidence>
<gene>
    <name evidence="2" type="ORF">F4695_003545</name>
</gene>
<dbReference type="InterPro" id="IPR011250">
    <property type="entry name" value="OMP/PagP_B-barrel"/>
</dbReference>
<dbReference type="AlphaFoldDB" id="A0A7X0JNA2"/>
<name>A0A7X0JNA2_9HYPH</name>
<keyword evidence="3" id="KW-1185">Reference proteome</keyword>